<gene>
    <name evidence="1" type="ORF">SS1G_09425</name>
</gene>
<keyword evidence="2" id="KW-1185">Reference proteome</keyword>
<dbReference type="GeneID" id="5485981"/>
<name>A7EVR6_SCLS1</name>
<proteinExistence type="predicted"/>
<evidence type="ECO:0000313" key="2">
    <source>
        <dbReference type="Proteomes" id="UP000001312"/>
    </source>
</evidence>
<dbReference type="AlphaFoldDB" id="A7EVR6"/>
<accession>A7EVR6</accession>
<dbReference type="KEGG" id="ssl:SS1G_09425"/>
<dbReference type="EMBL" id="CH476633">
    <property type="protein sequence ID" value="EDN93558.1"/>
    <property type="molecule type" value="Genomic_DNA"/>
</dbReference>
<dbReference type="HOGENOM" id="CLU_2832723_0_0_1"/>
<dbReference type="InParanoid" id="A7EVR6"/>
<dbReference type="RefSeq" id="XP_001589703.1">
    <property type="nucleotide sequence ID" value="XM_001589653.1"/>
</dbReference>
<sequence>MTPQKKIDVHFKISHGKLFGVSTSLCSLNFNMPLHVATSLSEMQKENQHNASIGDLKYRVKAADSS</sequence>
<evidence type="ECO:0000313" key="1">
    <source>
        <dbReference type="EMBL" id="EDN93558.1"/>
    </source>
</evidence>
<protein>
    <submittedName>
        <fullName evidence="1">Uncharacterized protein</fullName>
    </submittedName>
</protein>
<organism evidence="1 2">
    <name type="scientific">Sclerotinia sclerotiorum (strain ATCC 18683 / 1980 / Ss-1)</name>
    <name type="common">White mold</name>
    <name type="synonym">Whetzelinia sclerotiorum</name>
    <dbReference type="NCBI Taxonomy" id="665079"/>
    <lineage>
        <taxon>Eukaryota</taxon>
        <taxon>Fungi</taxon>
        <taxon>Dikarya</taxon>
        <taxon>Ascomycota</taxon>
        <taxon>Pezizomycotina</taxon>
        <taxon>Leotiomycetes</taxon>
        <taxon>Helotiales</taxon>
        <taxon>Sclerotiniaceae</taxon>
        <taxon>Sclerotinia</taxon>
    </lineage>
</organism>
<reference evidence="2" key="1">
    <citation type="journal article" date="2011" name="PLoS Genet.">
        <title>Genomic analysis of the necrotrophic fungal pathogens Sclerotinia sclerotiorum and Botrytis cinerea.</title>
        <authorList>
            <person name="Amselem J."/>
            <person name="Cuomo C.A."/>
            <person name="van Kan J.A."/>
            <person name="Viaud M."/>
            <person name="Benito E.P."/>
            <person name="Couloux A."/>
            <person name="Coutinho P.M."/>
            <person name="de Vries R.P."/>
            <person name="Dyer P.S."/>
            <person name="Fillinger S."/>
            <person name="Fournier E."/>
            <person name="Gout L."/>
            <person name="Hahn M."/>
            <person name="Kohn L."/>
            <person name="Lapalu N."/>
            <person name="Plummer K.M."/>
            <person name="Pradier J.M."/>
            <person name="Quevillon E."/>
            <person name="Sharon A."/>
            <person name="Simon A."/>
            <person name="ten Have A."/>
            <person name="Tudzynski B."/>
            <person name="Tudzynski P."/>
            <person name="Wincker P."/>
            <person name="Andrew M."/>
            <person name="Anthouard V."/>
            <person name="Beever R.E."/>
            <person name="Beffa R."/>
            <person name="Benoit I."/>
            <person name="Bouzid O."/>
            <person name="Brault B."/>
            <person name="Chen Z."/>
            <person name="Choquer M."/>
            <person name="Collemare J."/>
            <person name="Cotton P."/>
            <person name="Danchin E.G."/>
            <person name="Da Silva C."/>
            <person name="Gautier A."/>
            <person name="Giraud C."/>
            <person name="Giraud T."/>
            <person name="Gonzalez C."/>
            <person name="Grossetete S."/>
            <person name="Guldener U."/>
            <person name="Henrissat B."/>
            <person name="Howlett B.J."/>
            <person name="Kodira C."/>
            <person name="Kretschmer M."/>
            <person name="Lappartient A."/>
            <person name="Leroch M."/>
            <person name="Levis C."/>
            <person name="Mauceli E."/>
            <person name="Neuveglise C."/>
            <person name="Oeser B."/>
            <person name="Pearson M."/>
            <person name="Poulain J."/>
            <person name="Poussereau N."/>
            <person name="Quesneville H."/>
            <person name="Rascle C."/>
            <person name="Schumacher J."/>
            <person name="Segurens B."/>
            <person name="Sexton A."/>
            <person name="Silva E."/>
            <person name="Sirven C."/>
            <person name="Soanes D.M."/>
            <person name="Talbot N.J."/>
            <person name="Templeton M."/>
            <person name="Yandava C."/>
            <person name="Yarden O."/>
            <person name="Zeng Q."/>
            <person name="Rollins J.A."/>
            <person name="Lebrun M.H."/>
            <person name="Dickman M."/>
        </authorList>
    </citation>
    <scope>NUCLEOTIDE SEQUENCE [LARGE SCALE GENOMIC DNA]</scope>
    <source>
        <strain evidence="2">ATCC 18683 / 1980 / Ss-1</strain>
    </source>
</reference>
<dbReference type="Proteomes" id="UP000001312">
    <property type="component" value="Unassembled WGS sequence"/>
</dbReference>